<evidence type="ECO:0000313" key="2">
    <source>
        <dbReference type="EMBL" id="TDL14663.1"/>
    </source>
</evidence>
<feature type="compositionally biased region" description="Low complexity" evidence="1">
    <location>
        <begin position="192"/>
        <end position="219"/>
    </location>
</feature>
<accession>A0A4Y7PGV5</accession>
<dbReference type="VEuPathDB" id="FungiDB:BD410DRAFT_809566"/>
<feature type="compositionally biased region" description="Basic residues" evidence="1">
    <location>
        <begin position="56"/>
        <end position="65"/>
    </location>
</feature>
<feature type="compositionally biased region" description="Basic and acidic residues" evidence="1">
    <location>
        <begin position="270"/>
        <end position="279"/>
    </location>
</feature>
<evidence type="ECO:0000256" key="1">
    <source>
        <dbReference type="SAM" id="MobiDB-lite"/>
    </source>
</evidence>
<feature type="compositionally biased region" description="Polar residues" evidence="1">
    <location>
        <begin position="1"/>
        <end position="15"/>
    </location>
</feature>
<evidence type="ECO:0000313" key="3">
    <source>
        <dbReference type="Proteomes" id="UP000294933"/>
    </source>
</evidence>
<feature type="compositionally biased region" description="Basic residues" evidence="1">
    <location>
        <begin position="363"/>
        <end position="374"/>
    </location>
</feature>
<dbReference type="EMBL" id="ML170318">
    <property type="protein sequence ID" value="TDL14663.1"/>
    <property type="molecule type" value="Genomic_DNA"/>
</dbReference>
<feature type="compositionally biased region" description="Basic and acidic residues" evidence="1">
    <location>
        <begin position="224"/>
        <end position="236"/>
    </location>
</feature>
<feature type="compositionally biased region" description="Basic and acidic residues" evidence="1">
    <location>
        <begin position="66"/>
        <end position="76"/>
    </location>
</feature>
<name>A0A4Y7PGV5_9AGAM</name>
<feature type="region of interest" description="Disordered" evidence="1">
    <location>
        <begin position="139"/>
        <end position="431"/>
    </location>
</feature>
<keyword evidence="3" id="KW-1185">Reference proteome</keyword>
<gene>
    <name evidence="2" type="ORF">BD410DRAFT_809566</name>
</gene>
<feature type="region of interest" description="Disordered" evidence="1">
    <location>
        <begin position="1"/>
        <end position="120"/>
    </location>
</feature>
<feature type="compositionally biased region" description="Basic and acidic residues" evidence="1">
    <location>
        <begin position="103"/>
        <end position="114"/>
    </location>
</feature>
<proteinExistence type="predicted"/>
<feature type="compositionally biased region" description="Pro residues" evidence="1">
    <location>
        <begin position="394"/>
        <end position="405"/>
    </location>
</feature>
<sequence>MSLAQQRPSTTPYRTHTTHDNDEECRTRRDEPSGSLTSTPRTRPRNGHEPTTDHTPRRKEARRWRTRGESSREASRAVRLARHRAFVRGYPPTITASKRRERPHNGHDGHENSAKGRKAIRRRWARHDTSRKALEVVVVSPSTPHTPSPTTTSASHDAHGVAMGPTATPPTHRAGGALSSSFVRHRQPTPPSATTTAALNDAHGVTTAPTTTTHTYHAGGDPGAVRDEARRAERLSRRPTTTTASNDAHGVAKARPPRHPPTTPEDTQDERETRREEPKGSLVPPPLPPRTTRTASPRPRRSRHPSTTPEDTQDERETRRDEPKGFLVVVRAPSTTHGPLTHHHHRLERRARRRQGPDGHATHTPRRRTPRTSARRGETSRKALSPSFPHHQRPTPPHPPPPPPGTTRTVLSRSRRPRHLPTTPEETQKEC</sequence>
<reference evidence="2 3" key="1">
    <citation type="submission" date="2018-06" db="EMBL/GenBank/DDBJ databases">
        <title>A transcriptomic atlas of mushroom development highlights an independent origin of complex multicellularity.</title>
        <authorList>
            <consortium name="DOE Joint Genome Institute"/>
            <person name="Krizsan K."/>
            <person name="Almasi E."/>
            <person name="Merenyi Z."/>
            <person name="Sahu N."/>
            <person name="Viragh M."/>
            <person name="Koszo T."/>
            <person name="Mondo S."/>
            <person name="Kiss B."/>
            <person name="Balint B."/>
            <person name="Kues U."/>
            <person name="Barry K."/>
            <person name="Hegedus J.C."/>
            <person name="Henrissat B."/>
            <person name="Johnson J."/>
            <person name="Lipzen A."/>
            <person name="Ohm R."/>
            <person name="Nagy I."/>
            <person name="Pangilinan J."/>
            <person name="Yan J."/>
            <person name="Xiong Y."/>
            <person name="Grigoriev I.V."/>
            <person name="Hibbett D.S."/>
            <person name="Nagy L.G."/>
        </authorList>
    </citation>
    <scope>NUCLEOTIDE SEQUENCE [LARGE SCALE GENOMIC DNA]</scope>
    <source>
        <strain evidence="2 3">SZMC22713</strain>
    </source>
</reference>
<organism evidence="2 3">
    <name type="scientific">Rickenella mellea</name>
    <dbReference type="NCBI Taxonomy" id="50990"/>
    <lineage>
        <taxon>Eukaryota</taxon>
        <taxon>Fungi</taxon>
        <taxon>Dikarya</taxon>
        <taxon>Basidiomycota</taxon>
        <taxon>Agaricomycotina</taxon>
        <taxon>Agaricomycetes</taxon>
        <taxon>Hymenochaetales</taxon>
        <taxon>Rickenellaceae</taxon>
        <taxon>Rickenella</taxon>
    </lineage>
</organism>
<feature type="compositionally biased region" description="Basic residues" evidence="1">
    <location>
        <begin position="340"/>
        <end position="354"/>
    </location>
</feature>
<protein>
    <submittedName>
        <fullName evidence="2">Uncharacterized protein</fullName>
    </submittedName>
</protein>
<feature type="compositionally biased region" description="Basic and acidic residues" evidence="1">
    <location>
        <begin position="46"/>
        <end position="55"/>
    </location>
</feature>
<feature type="compositionally biased region" description="Basic and acidic residues" evidence="1">
    <location>
        <begin position="315"/>
        <end position="324"/>
    </location>
</feature>
<dbReference type="Proteomes" id="UP000294933">
    <property type="component" value="Unassembled WGS sequence"/>
</dbReference>
<feature type="compositionally biased region" description="Basic and acidic residues" evidence="1">
    <location>
        <begin position="17"/>
        <end position="32"/>
    </location>
</feature>
<dbReference type="AlphaFoldDB" id="A0A4Y7PGV5"/>
<feature type="compositionally biased region" description="Low complexity" evidence="1">
    <location>
        <begin position="139"/>
        <end position="153"/>
    </location>
</feature>